<keyword evidence="2" id="KW-1185">Reference proteome</keyword>
<proteinExistence type="predicted"/>
<name>A0A0L0VAI9_9BASI</name>
<sequence>MAEPASQPSDGLEHEQPREPIVVAIEKFTILRGRTYHPQMHTDRGSLETALSDLSISENRCKELIMWTLEYQCLPTLQHQLATLERSLSPSGLQKDSESKLKPISQTQSELEENIIWTNVCISVLCLEKTALAPDRGDDQHLKQFKSYRLHSLKTRYLEACLQMDQIFAKANELLEQLNLSPEESKSQTNTRFGGEHFVEEAVRVVQCAIECINGSELDVAQNSWKDDLEAIDDTLEELECFLKSENSFTSSGDHEETRKSLSPLAIPIVKLSRLFFIKLSKRHMNRKRLPSSTDMCSEQIESLARSARYVAGELLRFKLLFTRSEMGERAAVRYEFIQIIQDLQARFEPPLLVVLLYIIPSIPGDTDGFPVQTYYRTWFSTWNTQRVLATAKFIQLARLLDDDPP</sequence>
<accession>A0A0L0VAI9</accession>
<evidence type="ECO:0000313" key="2">
    <source>
        <dbReference type="Proteomes" id="UP000054564"/>
    </source>
</evidence>
<protein>
    <submittedName>
        <fullName evidence="1">Uncharacterized protein</fullName>
    </submittedName>
</protein>
<dbReference type="Proteomes" id="UP000054564">
    <property type="component" value="Unassembled WGS sequence"/>
</dbReference>
<dbReference type="PANTHER" id="PTHR33069:SF3">
    <property type="entry name" value="DYNEIN HEAVY CHAIN TAIL DOMAIN-CONTAINING PROTEIN"/>
    <property type="match status" value="1"/>
</dbReference>
<dbReference type="AlphaFoldDB" id="A0A0L0VAI9"/>
<organism evidence="1 2">
    <name type="scientific">Puccinia striiformis f. sp. tritici PST-78</name>
    <dbReference type="NCBI Taxonomy" id="1165861"/>
    <lineage>
        <taxon>Eukaryota</taxon>
        <taxon>Fungi</taxon>
        <taxon>Dikarya</taxon>
        <taxon>Basidiomycota</taxon>
        <taxon>Pucciniomycotina</taxon>
        <taxon>Pucciniomycetes</taxon>
        <taxon>Pucciniales</taxon>
        <taxon>Pucciniaceae</taxon>
        <taxon>Puccinia</taxon>
    </lineage>
</organism>
<gene>
    <name evidence="1" type="ORF">PSTG_10494</name>
</gene>
<evidence type="ECO:0000313" key="1">
    <source>
        <dbReference type="EMBL" id="KNE96231.1"/>
    </source>
</evidence>
<dbReference type="EMBL" id="AJIL01000085">
    <property type="protein sequence ID" value="KNE96231.1"/>
    <property type="molecule type" value="Genomic_DNA"/>
</dbReference>
<dbReference type="PANTHER" id="PTHR33069">
    <property type="entry name" value="CHROMOSOME 7, WHOLE GENOME SHOTGUN SEQUENCE-RELATED"/>
    <property type="match status" value="1"/>
</dbReference>
<comment type="caution">
    <text evidence="1">The sequence shown here is derived from an EMBL/GenBank/DDBJ whole genome shotgun (WGS) entry which is preliminary data.</text>
</comment>
<reference evidence="2" key="1">
    <citation type="submission" date="2014-03" db="EMBL/GenBank/DDBJ databases">
        <title>The Genome Sequence of Puccinia striiformis f. sp. tritici PST-78.</title>
        <authorList>
            <consortium name="The Broad Institute Genome Sequencing Platform"/>
            <person name="Cuomo C."/>
            <person name="Hulbert S."/>
            <person name="Chen X."/>
            <person name="Walker B."/>
            <person name="Young S.K."/>
            <person name="Zeng Q."/>
            <person name="Gargeya S."/>
            <person name="Fitzgerald M."/>
            <person name="Haas B."/>
            <person name="Abouelleil A."/>
            <person name="Alvarado L."/>
            <person name="Arachchi H.M."/>
            <person name="Berlin A.M."/>
            <person name="Chapman S.B."/>
            <person name="Goldberg J."/>
            <person name="Griggs A."/>
            <person name="Gujja S."/>
            <person name="Hansen M."/>
            <person name="Howarth C."/>
            <person name="Imamovic A."/>
            <person name="Larimer J."/>
            <person name="McCowan C."/>
            <person name="Montmayeur A."/>
            <person name="Murphy C."/>
            <person name="Neiman D."/>
            <person name="Pearson M."/>
            <person name="Priest M."/>
            <person name="Roberts A."/>
            <person name="Saif S."/>
            <person name="Shea T."/>
            <person name="Sisk P."/>
            <person name="Sykes S."/>
            <person name="Wortman J."/>
            <person name="Nusbaum C."/>
            <person name="Birren B."/>
        </authorList>
    </citation>
    <scope>NUCLEOTIDE SEQUENCE [LARGE SCALE GENOMIC DNA]</scope>
    <source>
        <strain evidence="2">race PST-78</strain>
    </source>
</reference>